<feature type="chain" id="PRO_5009778324" description="Lipoprotein" evidence="2">
    <location>
        <begin position="30"/>
        <end position="120"/>
    </location>
</feature>
<evidence type="ECO:0000313" key="3">
    <source>
        <dbReference type="EMBL" id="KMS68969.1"/>
    </source>
</evidence>
<feature type="region of interest" description="Disordered" evidence="1">
    <location>
        <begin position="94"/>
        <end position="120"/>
    </location>
</feature>
<dbReference type="RefSeq" id="WP_048585788.1">
    <property type="nucleotide sequence ID" value="NZ_LFNT01000067.1"/>
</dbReference>
<evidence type="ECO:0000256" key="1">
    <source>
        <dbReference type="SAM" id="MobiDB-lite"/>
    </source>
</evidence>
<feature type="signal peptide" evidence="2">
    <location>
        <begin position="1"/>
        <end position="29"/>
    </location>
</feature>
<evidence type="ECO:0000313" key="4">
    <source>
        <dbReference type="Proteomes" id="UP000037432"/>
    </source>
</evidence>
<dbReference type="Proteomes" id="UP000037432">
    <property type="component" value="Unassembled WGS sequence"/>
</dbReference>
<dbReference type="EMBL" id="LFNT01000067">
    <property type="protein sequence ID" value="KMS68969.1"/>
    <property type="molecule type" value="Genomic_DNA"/>
</dbReference>
<keyword evidence="2" id="KW-0732">Signal</keyword>
<sequence>MFNGKKIAAFAGLLGGLATTCFGAGQAHAAGPGVCGLDGQGNIVCTQQFQGQTPEGDGFTVRRSMNCQPAKPLTLPTPGLLANGQTRIGPHITCSDLTPAAPDNSTDTSDTSPLLARILG</sequence>
<evidence type="ECO:0008006" key="5">
    <source>
        <dbReference type="Google" id="ProtNLM"/>
    </source>
</evidence>
<reference evidence="3 4" key="1">
    <citation type="submission" date="2015-06" db="EMBL/GenBank/DDBJ databases">
        <authorList>
            <person name="Ju K.-S."/>
            <person name="Doroghazi J.R."/>
            <person name="Metcalf W.W."/>
        </authorList>
    </citation>
    <scope>NUCLEOTIDE SEQUENCE [LARGE SCALE GENOMIC DNA]</scope>
    <source>
        <strain evidence="3 4">NRRL 3414</strain>
    </source>
</reference>
<name>A0A0J7YZG1_STRVR</name>
<gene>
    <name evidence="3" type="ORF">ACM01_36855</name>
</gene>
<comment type="caution">
    <text evidence="3">The sequence shown here is derived from an EMBL/GenBank/DDBJ whole genome shotgun (WGS) entry which is preliminary data.</text>
</comment>
<proteinExistence type="predicted"/>
<accession>A0A0J7YZG1</accession>
<dbReference type="AlphaFoldDB" id="A0A0J7YZG1"/>
<feature type="compositionally biased region" description="Polar residues" evidence="1">
    <location>
        <begin position="103"/>
        <end position="112"/>
    </location>
</feature>
<dbReference type="PATRIC" id="fig|1938.3.peg.8082"/>
<dbReference type="OrthoDB" id="4241902at2"/>
<protein>
    <recommendedName>
        <fullName evidence="5">Lipoprotein</fullName>
    </recommendedName>
</protein>
<evidence type="ECO:0000256" key="2">
    <source>
        <dbReference type="SAM" id="SignalP"/>
    </source>
</evidence>
<organism evidence="3 4">
    <name type="scientific">Streptomyces viridochromogenes</name>
    <dbReference type="NCBI Taxonomy" id="1938"/>
    <lineage>
        <taxon>Bacteria</taxon>
        <taxon>Bacillati</taxon>
        <taxon>Actinomycetota</taxon>
        <taxon>Actinomycetes</taxon>
        <taxon>Kitasatosporales</taxon>
        <taxon>Streptomycetaceae</taxon>
        <taxon>Streptomyces</taxon>
    </lineage>
</organism>